<feature type="domain" description="Ketoreductase" evidence="2">
    <location>
        <begin position="54"/>
        <end position="243"/>
    </location>
</feature>
<organism evidence="3 4">
    <name type="scientific">Zingiber officinale</name>
    <name type="common">Ginger</name>
    <name type="synonym">Amomum zingiber</name>
    <dbReference type="NCBI Taxonomy" id="94328"/>
    <lineage>
        <taxon>Eukaryota</taxon>
        <taxon>Viridiplantae</taxon>
        <taxon>Streptophyta</taxon>
        <taxon>Embryophyta</taxon>
        <taxon>Tracheophyta</taxon>
        <taxon>Spermatophyta</taxon>
        <taxon>Magnoliopsida</taxon>
        <taxon>Liliopsida</taxon>
        <taxon>Zingiberales</taxon>
        <taxon>Zingiberaceae</taxon>
        <taxon>Zingiber</taxon>
    </lineage>
</organism>
<evidence type="ECO:0000313" key="3">
    <source>
        <dbReference type="EMBL" id="KAG6476269.1"/>
    </source>
</evidence>
<sequence length="316" mass="33929">MQTTKLALSNHSPTTHQIESWGFLFFSFQLSRVSAAAMAVEGGDQRPWGRLDGKVVMVTGASSGIGRDLCLDLAKAGCRVVPAARRADRLKTLCDEIRASRPGDPSATAVAVVLDVSAEEAAIAAAVRKAWDAFGRIDGLINNAGVRGAVNSSLNWSQEEWDSVVKTNLTGLWLVSKHVCRLMRDAKLKGSVINVSSIGGLRRGYKHGAIAYNASKTAVHTVTEVMALDLGAYNIRVNAIAPGLFKSEITSSLMQKKWLSRVAERTVPLRTFGTTDPAITMLVRYLLHDSSEYISGNVFIADAGTTLPGIPIFSSL</sequence>
<name>A0A8J5EXE5_ZINOF</name>
<proteinExistence type="inferred from homology"/>
<dbReference type="AlphaFoldDB" id="A0A8J5EXE5"/>
<dbReference type="Gene3D" id="3.40.50.720">
    <property type="entry name" value="NAD(P)-binding Rossmann-like Domain"/>
    <property type="match status" value="1"/>
</dbReference>
<dbReference type="PANTHER" id="PTHR44375">
    <property type="entry name" value="BETA-KETOACYL-ACP REDUCTASE-LIKE PROTEIN-RELATED"/>
    <property type="match status" value="1"/>
</dbReference>
<dbReference type="InterPro" id="IPR036291">
    <property type="entry name" value="NAD(P)-bd_dom_sf"/>
</dbReference>
<evidence type="ECO:0000313" key="4">
    <source>
        <dbReference type="Proteomes" id="UP000734854"/>
    </source>
</evidence>
<reference evidence="3 4" key="1">
    <citation type="submission" date="2020-08" db="EMBL/GenBank/DDBJ databases">
        <title>Plant Genome Project.</title>
        <authorList>
            <person name="Zhang R.-G."/>
        </authorList>
    </citation>
    <scope>NUCLEOTIDE SEQUENCE [LARGE SCALE GENOMIC DNA]</scope>
    <source>
        <tissue evidence="3">Rhizome</tissue>
    </source>
</reference>
<dbReference type="EMBL" id="JACMSC010000018">
    <property type="protein sequence ID" value="KAG6476269.1"/>
    <property type="molecule type" value="Genomic_DNA"/>
</dbReference>
<dbReference type="PANTHER" id="PTHR44375:SF2">
    <property type="entry name" value="BETA-KETOACYL-ACP REDUCTASE-LIKE PROTEIN-RELATED"/>
    <property type="match status" value="1"/>
</dbReference>
<keyword evidence="4" id="KW-1185">Reference proteome</keyword>
<dbReference type="SUPFAM" id="SSF51735">
    <property type="entry name" value="NAD(P)-binding Rossmann-fold domains"/>
    <property type="match status" value="1"/>
</dbReference>
<protein>
    <recommendedName>
        <fullName evidence="2">Ketoreductase domain-containing protein</fullName>
    </recommendedName>
</protein>
<dbReference type="InterPro" id="IPR002347">
    <property type="entry name" value="SDR_fam"/>
</dbReference>
<dbReference type="CDD" id="cd05233">
    <property type="entry name" value="SDR_c"/>
    <property type="match status" value="1"/>
</dbReference>
<dbReference type="PRINTS" id="PR00080">
    <property type="entry name" value="SDRFAMILY"/>
</dbReference>
<dbReference type="PRINTS" id="PR00081">
    <property type="entry name" value="GDHRDH"/>
</dbReference>
<evidence type="ECO:0000256" key="1">
    <source>
        <dbReference type="RuleBase" id="RU000363"/>
    </source>
</evidence>
<gene>
    <name evidence="3" type="ORF">ZIOFF_065508</name>
</gene>
<dbReference type="Pfam" id="PF00106">
    <property type="entry name" value="adh_short"/>
    <property type="match status" value="1"/>
</dbReference>
<dbReference type="InterPro" id="IPR057326">
    <property type="entry name" value="KR_dom"/>
</dbReference>
<accession>A0A8J5EXE5</accession>
<dbReference type="SMART" id="SM00822">
    <property type="entry name" value="PKS_KR"/>
    <property type="match status" value="1"/>
</dbReference>
<dbReference type="Proteomes" id="UP000734854">
    <property type="component" value="Unassembled WGS sequence"/>
</dbReference>
<dbReference type="FunFam" id="3.40.50.720:FF:000084">
    <property type="entry name" value="Short-chain dehydrogenase reductase"/>
    <property type="match status" value="1"/>
</dbReference>
<comment type="caution">
    <text evidence="3">The sequence shown here is derived from an EMBL/GenBank/DDBJ whole genome shotgun (WGS) entry which is preliminary data.</text>
</comment>
<comment type="similarity">
    <text evidence="1">Belongs to the short-chain dehydrogenases/reductases (SDR) family.</text>
</comment>
<evidence type="ECO:0000259" key="2">
    <source>
        <dbReference type="SMART" id="SM00822"/>
    </source>
</evidence>